<dbReference type="EMBL" id="QWLB01000009">
    <property type="protein sequence ID" value="RIH93126.1"/>
    <property type="molecule type" value="Genomic_DNA"/>
</dbReference>
<evidence type="ECO:0000259" key="1">
    <source>
        <dbReference type="Pfam" id="PF13682"/>
    </source>
</evidence>
<dbReference type="Proteomes" id="UP000266178">
    <property type="component" value="Unassembled WGS sequence"/>
</dbReference>
<name>A0A399FBS6_9DEIN</name>
<feature type="domain" description="Chemoreceptor zinc-binding" evidence="1">
    <location>
        <begin position="40"/>
        <end position="109"/>
    </location>
</feature>
<accession>A0A399FBS6</accession>
<dbReference type="Gene3D" id="1.20.120.30">
    <property type="entry name" value="Aspartate receptor, ligand-binding domain"/>
    <property type="match status" value="1"/>
</dbReference>
<protein>
    <submittedName>
        <fullName evidence="2">Chemoreceptor zinc-binding domain protein</fullName>
    </submittedName>
</protein>
<dbReference type="InterPro" id="IPR025991">
    <property type="entry name" value="Chemoreceptor_zinc-bind_dom"/>
</dbReference>
<dbReference type="RefSeq" id="WP_119356436.1">
    <property type="nucleotide sequence ID" value="NZ_BJXM01000018.1"/>
</dbReference>
<comment type="caution">
    <text evidence="2">The sequence shown here is derived from an EMBL/GenBank/DDBJ whole genome shotgun (WGS) entry which is preliminary data.</text>
</comment>
<dbReference type="Pfam" id="PF13682">
    <property type="entry name" value="CZB"/>
    <property type="match status" value="1"/>
</dbReference>
<proteinExistence type="predicted"/>
<keyword evidence="3" id="KW-1185">Reference proteome</keyword>
<evidence type="ECO:0000313" key="2">
    <source>
        <dbReference type="EMBL" id="RIH93126.1"/>
    </source>
</evidence>
<dbReference type="AlphaFoldDB" id="A0A399FBS6"/>
<sequence length="151" mass="17237">MSITGWLQGWLRGGSPKPLLLSEQERHFQGLDVQAVLEAHLAWRKRLEDAIQGRLEGELDLSVIVRDNVCQLGQWIYGPAKYSLLTAHPEFADLREAHRRFHLTAARVVQTLRLQGLEPARRILEGEFDQHSKAIVQNLALLMEKERSLSP</sequence>
<reference evidence="2 3" key="1">
    <citation type="submission" date="2018-08" db="EMBL/GenBank/DDBJ databases">
        <title>Meiothermus granaticius genome AF-68 sequencing project.</title>
        <authorList>
            <person name="Da Costa M.S."/>
            <person name="Albuquerque L."/>
            <person name="Raposo P."/>
            <person name="Froufe H.J.C."/>
            <person name="Barroso C.S."/>
            <person name="Egas C."/>
        </authorList>
    </citation>
    <scope>NUCLEOTIDE SEQUENCE [LARGE SCALE GENOMIC DNA]</scope>
    <source>
        <strain evidence="2 3">AF-68</strain>
    </source>
</reference>
<keyword evidence="2" id="KW-0675">Receptor</keyword>
<dbReference type="OrthoDB" id="25761at2"/>
<organism evidence="2 3">
    <name type="scientific">Meiothermus granaticius NBRC 107808</name>
    <dbReference type="NCBI Taxonomy" id="1227551"/>
    <lineage>
        <taxon>Bacteria</taxon>
        <taxon>Thermotogati</taxon>
        <taxon>Deinococcota</taxon>
        <taxon>Deinococci</taxon>
        <taxon>Thermales</taxon>
        <taxon>Thermaceae</taxon>
        <taxon>Meiothermus</taxon>
    </lineage>
</organism>
<gene>
    <name evidence="2" type="ORF">Mgrana_00924</name>
</gene>
<evidence type="ECO:0000313" key="3">
    <source>
        <dbReference type="Proteomes" id="UP000266178"/>
    </source>
</evidence>